<reference evidence="5" key="1">
    <citation type="submission" date="2017-09" db="EMBL/GenBank/DDBJ databases">
        <title>Depth-based differentiation of microbial function through sediment-hosted aquifers and enrichment of novel symbionts in the deep terrestrial subsurface.</title>
        <authorList>
            <person name="Probst A.J."/>
            <person name="Ladd B."/>
            <person name="Jarett J.K."/>
            <person name="Geller-Mcgrath D.E."/>
            <person name="Sieber C.M.K."/>
            <person name="Emerson J.B."/>
            <person name="Anantharaman K."/>
            <person name="Thomas B.C."/>
            <person name="Malmstrom R."/>
            <person name="Stieglmeier M."/>
            <person name="Klingl A."/>
            <person name="Woyke T."/>
            <person name="Ryan C.M."/>
            <person name="Banfield J.F."/>
        </authorList>
    </citation>
    <scope>NUCLEOTIDE SEQUENCE [LARGE SCALE GENOMIC DNA]</scope>
</reference>
<dbReference type="PRINTS" id="PR00368">
    <property type="entry name" value="FADPNR"/>
</dbReference>
<sequence>VNQVKHYGVEIKQEKVGGLAKIENGFEATTDKGKYQAKTLILAMGASFRHLNIPGEDKFLGRGVSYCTTCDIPLFRDKVVAIIGGGDSAVTGAIHASAFAKKVYIIHRRNEYRAEPVWVEKLKQSKNIEEILSTQITQISGGEKVESISLDKPYQGSQILKVDGVFIEVGQVPSSVLVGQLGVELDERSYIKVNPGMVTNIAGVFAAGDLAAIQGGILFRQFITAASDGARAAASVYQYLHKGQAPTPSWGK</sequence>
<evidence type="ECO:0000259" key="3">
    <source>
        <dbReference type="Pfam" id="PF07992"/>
    </source>
</evidence>
<keyword evidence="1" id="KW-0285">Flavoprotein</keyword>
<dbReference type="SUPFAM" id="SSF51905">
    <property type="entry name" value="FAD/NAD(P)-binding domain"/>
    <property type="match status" value="1"/>
</dbReference>
<dbReference type="InterPro" id="IPR050097">
    <property type="entry name" value="Ferredoxin-NADP_redctase_2"/>
</dbReference>
<dbReference type="InterPro" id="IPR036188">
    <property type="entry name" value="FAD/NAD-bd_sf"/>
</dbReference>
<accession>A0A2M8ES44</accession>
<dbReference type="EMBL" id="PFSF01000065">
    <property type="protein sequence ID" value="PJC27934.1"/>
    <property type="molecule type" value="Genomic_DNA"/>
</dbReference>
<dbReference type="InterPro" id="IPR023753">
    <property type="entry name" value="FAD/NAD-binding_dom"/>
</dbReference>
<dbReference type="GO" id="GO:0016491">
    <property type="term" value="F:oxidoreductase activity"/>
    <property type="evidence" value="ECO:0007669"/>
    <property type="project" value="UniProtKB-KW"/>
</dbReference>
<dbReference type="PRINTS" id="PR00469">
    <property type="entry name" value="PNDRDTASEII"/>
</dbReference>
<gene>
    <name evidence="4" type="ORF">CO054_02880</name>
</gene>
<dbReference type="Gene3D" id="3.50.50.60">
    <property type="entry name" value="FAD/NAD(P)-binding domain"/>
    <property type="match status" value="2"/>
</dbReference>
<evidence type="ECO:0000313" key="5">
    <source>
        <dbReference type="Proteomes" id="UP000229816"/>
    </source>
</evidence>
<protein>
    <recommendedName>
        <fullName evidence="3">FAD/NAD(P)-binding domain-containing protein</fullName>
    </recommendedName>
</protein>
<dbReference type="Proteomes" id="UP000229816">
    <property type="component" value="Unassembled WGS sequence"/>
</dbReference>
<evidence type="ECO:0000256" key="2">
    <source>
        <dbReference type="ARBA" id="ARBA00023002"/>
    </source>
</evidence>
<name>A0A2M8ES44_9BACT</name>
<dbReference type="PANTHER" id="PTHR48105">
    <property type="entry name" value="THIOREDOXIN REDUCTASE 1-RELATED-RELATED"/>
    <property type="match status" value="1"/>
</dbReference>
<comment type="caution">
    <text evidence="4">The sequence shown here is derived from an EMBL/GenBank/DDBJ whole genome shotgun (WGS) entry which is preliminary data.</text>
</comment>
<evidence type="ECO:0000256" key="1">
    <source>
        <dbReference type="ARBA" id="ARBA00022630"/>
    </source>
</evidence>
<evidence type="ECO:0000313" key="4">
    <source>
        <dbReference type="EMBL" id="PJC27934.1"/>
    </source>
</evidence>
<feature type="non-terminal residue" evidence="4">
    <location>
        <position position="1"/>
    </location>
</feature>
<feature type="domain" description="FAD/NAD(P)-binding" evidence="3">
    <location>
        <begin position="23"/>
        <end position="214"/>
    </location>
</feature>
<organism evidence="4 5">
    <name type="scientific">Candidatus Shapirobacteria bacterium CG_4_9_14_0_2_um_filter_39_11</name>
    <dbReference type="NCBI Taxonomy" id="1974478"/>
    <lineage>
        <taxon>Bacteria</taxon>
        <taxon>Candidatus Shapironibacteriota</taxon>
    </lineage>
</organism>
<keyword evidence="2" id="KW-0560">Oxidoreductase</keyword>
<dbReference type="AlphaFoldDB" id="A0A2M8ES44"/>
<dbReference type="Pfam" id="PF07992">
    <property type="entry name" value="Pyr_redox_2"/>
    <property type="match status" value="1"/>
</dbReference>
<proteinExistence type="predicted"/>